<dbReference type="KEGG" id="tpla:ElP_29690"/>
<organism evidence="4 5">
    <name type="scientific">Tautonia plasticadhaerens</name>
    <dbReference type="NCBI Taxonomy" id="2527974"/>
    <lineage>
        <taxon>Bacteria</taxon>
        <taxon>Pseudomonadati</taxon>
        <taxon>Planctomycetota</taxon>
        <taxon>Planctomycetia</taxon>
        <taxon>Isosphaerales</taxon>
        <taxon>Isosphaeraceae</taxon>
        <taxon>Tautonia</taxon>
    </lineage>
</organism>
<dbReference type="RefSeq" id="WP_231749720.1">
    <property type="nucleotide sequence ID" value="NZ_CP036426.1"/>
</dbReference>
<dbReference type="InterPro" id="IPR041538">
    <property type="entry name" value="RavA-like_AAA_lid"/>
</dbReference>
<dbReference type="Pfam" id="PF17868">
    <property type="entry name" value="AAA_lid_8"/>
    <property type="match status" value="1"/>
</dbReference>
<evidence type="ECO:0000256" key="1">
    <source>
        <dbReference type="SAM" id="MobiDB-lite"/>
    </source>
</evidence>
<sequence length="389" mass="42770">MAGDDIDPHAGEVVSRLRRDVIDPLKRRFVGRDEVVDLIALAVVSGEHLFLLGPPGTAKSAVIRGFAEAVQGRYFEYLLTRFSEPNELFGPIDLVRLREGAVATVTTGMLPEAEFAFLDELFNANSAILNNLLTVLNERVYRRGAEAHRLPLLSLFTASNHLAEDEALRALFDRFLIRCHVDNLKRDAMPRLLAAGWELERAGPSSAGVSAGDLRALSRRVFDVDLSAVSGPYAELVWKVRDLGVALSDRRAVKVLKLVAASALLSGRAGARPSDLWVLRYVWDREEQIDPLRSLVGAVLDRAADDDPDAPRHPLAEPPDRVDAEDLARQLDQAEAQLRAPDGRPLGLAAAARLRERLAELSDRAAWVGDDAARRHLMGRVSELTGRLT</sequence>
<dbReference type="SUPFAM" id="SSF52540">
    <property type="entry name" value="P-loop containing nucleoside triphosphate hydrolases"/>
    <property type="match status" value="1"/>
</dbReference>
<name>A0A518H2M9_9BACT</name>
<feature type="domain" description="ATPase RavA-like AAA lid" evidence="2">
    <location>
        <begin position="244"/>
        <end position="293"/>
    </location>
</feature>
<protein>
    <submittedName>
        <fullName evidence="4">ATPase RavA</fullName>
        <ecNumber evidence="4">3.6.3.-</ecNumber>
    </submittedName>
</protein>
<keyword evidence="5" id="KW-1185">Reference proteome</keyword>
<proteinExistence type="predicted"/>
<dbReference type="CDD" id="cd00009">
    <property type="entry name" value="AAA"/>
    <property type="match status" value="1"/>
</dbReference>
<dbReference type="PANTHER" id="PTHR32204">
    <property type="entry name" value="ATPASE RAVA"/>
    <property type="match status" value="1"/>
</dbReference>
<keyword evidence="4" id="KW-0378">Hydrolase</keyword>
<feature type="region of interest" description="Disordered" evidence="1">
    <location>
        <begin position="303"/>
        <end position="322"/>
    </location>
</feature>
<dbReference type="EC" id="3.6.3.-" evidence="4"/>
<dbReference type="InterPro" id="IPR027417">
    <property type="entry name" value="P-loop_NTPase"/>
</dbReference>
<dbReference type="InterPro" id="IPR050513">
    <property type="entry name" value="RavA_ATPases"/>
</dbReference>
<dbReference type="Gene3D" id="3.40.50.300">
    <property type="entry name" value="P-loop containing nucleotide triphosphate hydrolases"/>
    <property type="match status" value="1"/>
</dbReference>
<evidence type="ECO:0000259" key="3">
    <source>
        <dbReference type="Pfam" id="PF20030"/>
    </source>
</evidence>
<dbReference type="PANTHER" id="PTHR32204:SF0">
    <property type="entry name" value="ATPASE RAVA"/>
    <property type="match status" value="1"/>
</dbReference>
<dbReference type="GO" id="GO:0016787">
    <property type="term" value="F:hydrolase activity"/>
    <property type="evidence" value="ECO:0007669"/>
    <property type="project" value="UniProtKB-KW"/>
</dbReference>
<evidence type="ECO:0000259" key="2">
    <source>
        <dbReference type="Pfam" id="PF17868"/>
    </source>
</evidence>
<gene>
    <name evidence="4" type="primary">ravA_3</name>
    <name evidence="4" type="ORF">ElP_29690</name>
</gene>
<feature type="domain" description="MoxR" evidence="3">
    <location>
        <begin position="17"/>
        <end position="217"/>
    </location>
</feature>
<evidence type="ECO:0000313" key="4">
    <source>
        <dbReference type="EMBL" id="QDV35067.1"/>
    </source>
</evidence>
<dbReference type="AlphaFoldDB" id="A0A518H2M9"/>
<evidence type="ECO:0000313" key="5">
    <source>
        <dbReference type="Proteomes" id="UP000317835"/>
    </source>
</evidence>
<accession>A0A518H2M9</accession>
<dbReference type="Proteomes" id="UP000317835">
    <property type="component" value="Chromosome"/>
</dbReference>
<dbReference type="InterPro" id="IPR045427">
    <property type="entry name" value="MoxR"/>
</dbReference>
<dbReference type="EMBL" id="CP036426">
    <property type="protein sequence ID" value="QDV35067.1"/>
    <property type="molecule type" value="Genomic_DNA"/>
</dbReference>
<dbReference type="Pfam" id="PF20030">
    <property type="entry name" value="bpMoxR"/>
    <property type="match status" value="1"/>
</dbReference>
<reference evidence="4 5" key="1">
    <citation type="submission" date="2019-02" db="EMBL/GenBank/DDBJ databases">
        <title>Deep-cultivation of Planctomycetes and their phenomic and genomic characterization uncovers novel biology.</title>
        <authorList>
            <person name="Wiegand S."/>
            <person name="Jogler M."/>
            <person name="Boedeker C."/>
            <person name="Pinto D."/>
            <person name="Vollmers J."/>
            <person name="Rivas-Marin E."/>
            <person name="Kohn T."/>
            <person name="Peeters S.H."/>
            <person name="Heuer A."/>
            <person name="Rast P."/>
            <person name="Oberbeckmann S."/>
            <person name="Bunk B."/>
            <person name="Jeske O."/>
            <person name="Meyerdierks A."/>
            <person name="Storesund J.E."/>
            <person name="Kallscheuer N."/>
            <person name="Luecker S."/>
            <person name="Lage O.M."/>
            <person name="Pohl T."/>
            <person name="Merkel B.J."/>
            <person name="Hornburger P."/>
            <person name="Mueller R.-W."/>
            <person name="Bruemmer F."/>
            <person name="Labrenz M."/>
            <person name="Spormann A.M."/>
            <person name="Op den Camp H."/>
            <person name="Overmann J."/>
            <person name="Amann R."/>
            <person name="Jetten M.S.M."/>
            <person name="Mascher T."/>
            <person name="Medema M.H."/>
            <person name="Devos D.P."/>
            <person name="Kaster A.-K."/>
            <person name="Ovreas L."/>
            <person name="Rohde M."/>
            <person name="Galperin M.Y."/>
            <person name="Jogler C."/>
        </authorList>
    </citation>
    <scope>NUCLEOTIDE SEQUENCE [LARGE SCALE GENOMIC DNA]</scope>
    <source>
        <strain evidence="4 5">ElP</strain>
    </source>
</reference>